<dbReference type="SUPFAM" id="SSF47781">
    <property type="entry name" value="RuvA domain 2-like"/>
    <property type="match status" value="1"/>
</dbReference>
<dbReference type="PANTHER" id="PTHR30562:SF1">
    <property type="entry name" value="UVRABC SYSTEM PROTEIN C"/>
    <property type="match status" value="1"/>
</dbReference>
<comment type="caution">
    <text evidence="10">The sequence shown here is derived from an EMBL/GenBank/DDBJ whole genome shotgun (WGS) entry which is preliminary data.</text>
</comment>
<dbReference type="PROSITE" id="PS50164">
    <property type="entry name" value="GIY_YIG"/>
    <property type="match status" value="1"/>
</dbReference>
<evidence type="ECO:0000256" key="1">
    <source>
        <dbReference type="ARBA" id="ARBA00022490"/>
    </source>
</evidence>
<keyword evidence="1" id="KW-0963">Cytoplasm</keyword>
<dbReference type="InterPro" id="IPR001162">
    <property type="entry name" value="UvrC_RNase_H_dom"/>
</dbReference>
<proteinExistence type="predicted"/>
<dbReference type="AlphaFoldDB" id="M5IH79"/>
<keyword evidence="5" id="KW-0234">DNA repair</keyword>
<dbReference type="SUPFAM" id="SSF46600">
    <property type="entry name" value="C-terminal UvrC-binding domain of UvrB"/>
    <property type="match status" value="1"/>
</dbReference>
<evidence type="ECO:0000259" key="9">
    <source>
        <dbReference type="PROSITE" id="PS50165"/>
    </source>
</evidence>
<dbReference type="InterPro" id="IPR004791">
    <property type="entry name" value="UvrC"/>
</dbReference>
<dbReference type="PROSITE" id="PS50165">
    <property type="entry name" value="UVRC"/>
    <property type="match status" value="1"/>
</dbReference>
<evidence type="ECO:0000313" key="10">
    <source>
        <dbReference type="EMBL" id="EKU11877.1"/>
    </source>
</evidence>
<evidence type="ECO:0000313" key="11">
    <source>
        <dbReference type="Proteomes" id="UP000011939"/>
    </source>
</evidence>
<dbReference type="Pfam" id="PF08459">
    <property type="entry name" value="UvrC_RNaseH_dom"/>
    <property type="match status" value="1"/>
</dbReference>
<dbReference type="InterPro" id="IPR047296">
    <property type="entry name" value="GIY-YIG_UvrC_Cho"/>
</dbReference>
<dbReference type="PANTHER" id="PTHR30562">
    <property type="entry name" value="UVRC/OXIDOREDUCTASE"/>
    <property type="match status" value="1"/>
</dbReference>
<evidence type="ECO:0000256" key="5">
    <source>
        <dbReference type="ARBA" id="ARBA00023204"/>
    </source>
</evidence>
<dbReference type="GO" id="GO:0006289">
    <property type="term" value="P:nucleotide-excision repair"/>
    <property type="evidence" value="ECO:0007669"/>
    <property type="project" value="InterPro"/>
</dbReference>
<dbReference type="NCBIfam" id="TIGR00194">
    <property type="entry name" value="uvrC"/>
    <property type="match status" value="1"/>
</dbReference>
<dbReference type="eggNOG" id="COG0322">
    <property type="taxonomic scope" value="Bacteria"/>
</dbReference>
<dbReference type="CDD" id="cd10434">
    <property type="entry name" value="GIY-YIG_UvrC_Cho"/>
    <property type="match status" value="1"/>
</dbReference>
<evidence type="ECO:0000259" key="7">
    <source>
        <dbReference type="PROSITE" id="PS50151"/>
    </source>
</evidence>
<dbReference type="InterPro" id="IPR001943">
    <property type="entry name" value="UVR_dom"/>
</dbReference>
<keyword evidence="6" id="KW-0742">SOS response</keyword>
<evidence type="ECO:0000259" key="8">
    <source>
        <dbReference type="PROSITE" id="PS50164"/>
    </source>
</evidence>
<dbReference type="SMART" id="SM00465">
    <property type="entry name" value="GIYc"/>
    <property type="match status" value="1"/>
</dbReference>
<dbReference type="GO" id="GO:0009432">
    <property type="term" value="P:SOS response"/>
    <property type="evidence" value="ECO:0007669"/>
    <property type="project" value="UniProtKB-KW"/>
</dbReference>
<dbReference type="Pfam" id="PF01541">
    <property type="entry name" value="GIY-YIG"/>
    <property type="match status" value="1"/>
</dbReference>
<dbReference type="InterPro" id="IPR010994">
    <property type="entry name" value="RuvA_2-like"/>
</dbReference>
<feature type="domain" description="GIY-YIG" evidence="8">
    <location>
        <begin position="30"/>
        <end position="115"/>
    </location>
</feature>
<gene>
    <name evidence="10" type="ORF">CSUNSWCD_1201</name>
</gene>
<dbReference type="Pfam" id="PF02151">
    <property type="entry name" value="UVR"/>
    <property type="match status" value="1"/>
</dbReference>
<evidence type="ECO:0000256" key="2">
    <source>
        <dbReference type="ARBA" id="ARBA00022763"/>
    </source>
</evidence>
<sequence>MVKFNPNQQKLKFTGGSQILLIDEIRSLPAQPGVYQYFDKAGKLLYVGKAKILKNRVKSYFSFTPALAPSPKVSPRIHKMISEAVHLEYIVTPSEADALILENSFIKQLRPKYNILLRDDKTYPYIYVNLDDDFPRFEITRKIVRGKNVKYFGPYFRGARELLDALRLSFKLVQSKSALKATGAYLPYQIGYSEAPLISKISPADYAKVVEGAIAALNNPLSMLPKLVNLMSKYAQNENYEQAALVRDKINAIKDLDVKIEVDLAKLEDFEVFAVRAEQNLLCAVRFSVHGGKISGVYQNITNAKMSSQGDLNDAYKQIVLESFPAGAPVVSAKIYALEAFEDASLVEEILTARHGRKFSICVPKIGEKKRICEMALTNAQVFIQKYLKTHDDAFLDELKEYFGLACAPYTIETFDNSHMFGAAAVGAMVRFEHGNFAKEHYRHMHLSHANDYDQMHQMLTERALRFDKLSPPDLWLIDGGQALLDLASDIIASSGANVDILAISKEKIDAKAHRAKGGARDKIYAPGGVFTLPTGDRRLQFFQRLRDEAHRFAITFHQKTKRKEDLGASKLADAGVSAGSIAKLVKFYGSFEAIMTAASEEIEKVTNRSVAAKIEQLKESEI</sequence>
<dbReference type="InterPro" id="IPR050066">
    <property type="entry name" value="UvrABC_protein_C"/>
</dbReference>
<dbReference type="PROSITE" id="PS50151">
    <property type="entry name" value="UVR"/>
    <property type="match status" value="1"/>
</dbReference>
<dbReference type="InterPro" id="IPR035901">
    <property type="entry name" value="GIY-YIG_endonuc_sf"/>
</dbReference>
<dbReference type="Gene3D" id="3.40.1440.10">
    <property type="entry name" value="GIY-YIG endonuclease"/>
    <property type="match status" value="1"/>
</dbReference>
<keyword evidence="4" id="KW-0267">Excision nuclease</keyword>
<dbReference type="Gene3D" id="3.30.420.340">
    <property type="entry name" value="UvrC, RNAse H endonuclease domain"/>
    <property type="match status" value="1"/>
</dbReference>
<dbReference type="GO" id="GO:0009380">
    <property type="term" value="C:excinuclease repair complex"/>
    <property type="evidence" value="ECO:0007669"/>
    <property type="project" value="InterPro"/>
</dbReference>
<dbReference type="InterPro" id="IPR036876">
    <property type="entry name" value="UVR_dom_sf"/>
</dbReference>
<dbReference type="FunFam" id="3.40.1440.10:FF:000001">
    <property type="entry name" value="UvrABC system protein C"/>
    <property type="match status" value="1"/>
</dbReference>
<dbReference type="Gene3D" id="4.10.860.10">
    <property type="entry name" value="UVR domain"/>
    <property type="match status" value="1"/>
</dbReference>
<dbReference type="SUPFAM" id="SSF82771">
    <property type="entry name" value="GIY-YIG endonuclease"/>
    <property type="match status" value="1"/>
</dbReference>
<feature type="domain" description="UvrC family homology region profile" evidence="9">
    <location>
        <begin position="272"/>
        <end position="492"/>
    </location>
</feature>
<keyword evidence="3" id="KW-0228">DNA excision</keyword>
<name>M5IH79_9BACT</name>
<accession>M5IH79</accession>
<dbReference type="InterPro" id="IPR038476">
    <property type="entry name" value="UvrC_RNase_H_dom_sf"/>
</dbReference>
<dbReference type="Proteomes" id="UP000011939">
    <property type="component" value="Unassembled WGS sequence"/>
</dbReference>
<feature type="domain" description="UVR" evidence="7">
    <location>
        <begin position="221"/>
        <end position="256"/>
    </location>
</feature>
<protein>
    <submittedName>
        <fullName evidence="10">Excinuclease ABC subunit C</fullName>
    </submittedName>
</protein>
<evidence type="ECO:0000256" key="3">
    <source>
        <dbReference type="ARBA" id="ARBA00022769"/>
    </source>
</evidence>
<dbReference type="Pfam" id="PF22920">
    <property type="entry name" value="UvrC_RNaseH"/>
    <property type="match status" value="1"/>
</dbReference>
<dbReference type="PATRIC" id="fig|1244083.3.peg.575"/>
<keyword evidence="2" id="KW-0227">DNA damage</keyword>
<organism evidence="10 11">
    <name type="scientific">Campylobacter showae CSUNSWCD</name>
    <dbReference type="NCBI Taxonomy" id="1244083"/>
    <lineage>
        <taxon>Bacteria</taxon>
        <taxon>Pseudomonadati</taxon>
        <taxon>Campylobacterota</taxon>
        <taxon>Epsilonproteobacteria</taxon>
        <taxon>Campylobacterales</taxon>
        <taxon>Campylobacteraceae</taxon>
        <taxon>Campylobacter</taxon>
    </lineage>
</organism>
<reference evidence="10 11" key="1">
    <citation type="journal article" date="2013" name="Genome Announc.">
        <title>Genome Sequence of Campylobacter showae UNSWCD, Isolated from a Patient with Crohn's Disease.</title>
        <authorList>
            <person name="Tay A.P."/>
            <person name="Kaakoush N.O."/>
            <person name="Deshpande N.P."/>
            <person name="Chen Z."/>
            <person name="Mitchell H."/>
            <person name="Wilkins M.R."/>
        </authorList>
    </citation>
    <scope>NUCLEOTIDE SEQUENCE [LARGE SCALE GENOMIC DNA]</scope>
    <source>
        <strain evidence="10 11">CSUNSWCD</strain>
    </source>
</reference>
<dbReference type="STRING" id="1244083.CSUNSWCD_1201"/>
<dbReference type="InterPro" id="IPR000305">
    <property type="entry name" value="GIY-YIG_endonuc"/>
</dbReference>
<evidence type="ECO:0000256" key="6">
    <source>
        <dbReference type="ARBA" id="ARBA00023236"/>
    </source>
</evidence>
<evidence type="ECO:0000256" key="4">
    <source>
        <dbReference type="ARBA" id="ARBA00022881"/>
    </source>
</evidence>
<dbReference type="GO" id="GO:0009381">
    <property type="term" value="F:excinuclease ABC activity"/>
    <property type="evidence" value="ECO:0007669"/>
    <property type="project" value="InterPro"/>
</dbReference>
<dbReference type="EMBL" id="AMZQ01000002">
    <property type="protein sequence ID" value="EKU11877.1"/>
    <property type="molecule type" value="Genomic_DNA"/>
</dbReference>